<dbReference type="Gene3D" id="3.50.50.60">
    <property type="entry name" value="FAD/NAD(P)-binding domain"/>
    <property type="match status" value="1"/>
</dbReference>
<dbReference type="EMBL" id="LAFY01000450">
    <property type="protein sequence ID" value="KJX97818.1"/>
    <property type="molecule type" value="Genomic_DNA"/>
</dbReference>
<name>A0A0F4GKN0_9PEZI</name>
<dbReference type="AlphaFoldDB" id="A0A0F4GKN0"/>
<evidence type="ECO:0000256" key="2">
    <source>
        <dbReference type="ARBA" id="ARBA00005179"/>
    </source>
</evidence>
<evidence type="ECO:0000259" key="8">
    <source>
        <dbReference type="Pfam" id="PF01494"/>
    </source>
</evidence>
<evidence type="ECO:0000256" key="4">
    <source>
        <dbReference type="ARBA" id="ARBA00022630"/>
    </source>
</evidence>
<comment type="pathway">
    <text evidence="2">Secondary metabolite biosynthesis.</text>
</comment>
<dbReference type="GO" id="GO:0004497">
    <property type="term" value="F:monooxygenase activity"/>
    <property type="evidence" value="ECO:0007669"/>
    <property type="project" value="UniProtKB-KW"/>
</dbReference>
<dbReference type="Pfam" id="PF01494">
    <property type="entry name" value="FAD_binding_3"/>
    <property type="match status" value="2"/>
</dbReference>
<evidence type="ECO:0000313" key="9">
    <source>
        <dbReference type="EMBL" id="KJX97818.1"/>
    </source>
</evidence>
<dbReference type="OrthoDB" id="47494at2759"/>
<dbReference type="PANTHER" id="PTHR47178">
    <property type="entry name" value="MONOOXYGENASE, FAD-BINDING"/>
    <property type="match status" value="1"/>
</dbReference>
<dbReference type="InterPro" id="IPR036188">
    <property type="entry name" value="FAD/NAD-bd_sf"/>
</dbReference>
<dbReference type="SUPFAM" id="SSF51905">
    <property type="entry name" value="FAD/NAD(P)-binding domain"/>
    <property type="match status" value="1"/>
</dbReference>
<keyword evidence="5" id="KW-0274">FAD</keyword>
<protein>
    <submittedName>
        <fullName evidence="9">FAD binding domain protein</fullName>
    </submittedName>
</protein>
<dbReference type="Proteomes" id="UP000033647">
    <property type="component" value="Unassembled WGS sequence"/>
</dbReference>
<comment type="caution">
    <text evidence="9">The sequence shown here is derived from an EMBL/GenBank/DDBJ whole genome shotgun (WGS) entry which is preliminary data.</text>
</comment>
<organism evidence="9 10">
    <name type="scientific">Zymoseptoria brevis</name>
    <dbReference type="NCBI Taxonomy" id="1047168"/>
    <lineage>
        <taxon>Eukaryota</taxon>
        <taxon>Fungi</taxon>
        <taxon>Dikarya</taxon>
        <taxon>Ascomycota</taxon>
        <taxon>Pezizomycotina</taxon>
        <taxon>Dothideomycetes</taxon>
        <taxon>Dothideomycetidae</taxon>
        <taxon>Mycosphaerellales</taxon>
        <taxon>Mycosphaerellaceae</taxon>
        <taxon>Zymoseptoria</taxon>
    </lineage>
</organism>
<keyword evidence="4" id="KW-0285">Flavoprotein</keyword>
<feature type="domain" description="FAD-binding" evidence="8">
    <location>
        <begin position="289"/>
        <end position="338"/>
    </location>
</feature>
<dbReference type="PANTHER" id="PTHR47178:SF4">
    <property type="entry name" value="FAD-DEPENDENT MONOOXYGENASE APTC"/>
    <property type="match status" value="1"/>
</dbReference>
<proteinExistence type="inferred from homology"/>
<comment type="similarity">
    <text evidence="3">Belongs to the paxM FAD-dependent monooxygenase family.</text>
</comment>
<comment type="cofactor">
    <cofactor evidence="1">
        <name>FAD</name>
        <dbReference type="ChEBI" id="CHEBI:57692"/>
    </cofactor>
</comment>
<dbReference type="InterPro" id="IPR002938">
    <property type="entry name" value="FAD-bd"/>
</dbReference>
<evidence type="ECO:0000313" key="10">
    <source>
        <dbReference type="Proteomes" id="UP000033647"/>
    </source>
</evidence>
<dbReference type="PRINTS" id="PR00420">
    <property type="entry name" value="RNGMNOXGNASE"/>
</dbReference>
<sequence>MSQPKIIIIGAGTAGLVLGRCLHHRGIPAILLEKAKNSPHRNNYGITLHAQTYRPLLKVLGLDETTFRRKVAVDSPVGGTGRVSKHDSGEGDFRANRGRLEGLLAEGLDVRWESEVEDVGLGSSEELTVGLKGGEKQTSTVVVGADGPHSRVREAVIEGVELKILPFATYNGKRRVSPEELEKTFAAAIGEGNTLEQRVGDALLQISISDRDEKEVSLSYTYSRPARLNKGEDRLYRPERPKTGARVTPEELFVELDGLAGKLEEPFRSIFNADAVRKDRLLNWLMRSLHLDVGQLREAAKGGVVLLGDAVHAEPILGGEGANVAIEDGMRLAALIAEDRETSLEEIYDARGRIWEKSVGESEAKIAEMHGTVKSSL</sequence>
<evidence type="ECO:0000256" key="3">
    <source>
        <dbReference type="ARBA" id="ARBA00007992"/>
    </source>
</evidence>
<reference evidence="9 10" key="1">
    <citation type="submission" date="2015-03" db="EMBL/GenBank/DDBJ databases">
        <title>RNA-seq based gene annotation and comparative genomics of four Zymoseptoria species reveal species-specific pathogenicity related genes and transposable element activity.</title>
        <authorList>
            <person name="Grandaubert J."/>
            <person name="Bhattacharyya A."/>
            <person name="Stukenbrock E.H."/>
        </authorList>
    </citation>
    <scope>NUCLEOTIDE SEQUENCE [LARGE SCALE GENOMIC DNA]</scope>
    <source>
        <strain evidence="9 10">Zb18110</strain>
    </source>
</reference>
<evidence type="ECO:0000256" key="1">
    <source>
        <dbReference type="ARBA" id="ARBA00001974"/>
    </source>
</evidence>
<gene>
    <name evidence="9" type="ORF">TI39_contig458g00005</name>
</gene>
<evidence type="ECO:0000256" key="5">
    <source>
        <dbReference type="ARBA" id="ARBA00022827"/>
    </source>
</evidence>
<dbReference type="GO" id="GO:0071949">
    <property type="term" value="F:FAD binding"/>
    <property type="evidence" value="ECO:0007669"/>
    <property type="project" value="InterPro"/>
</dbReference>
<feature type="domain" description="FAD-binding" evidence="8">
    <location>
        <begin position="5"/>
        <end position="156"/>
    </location>
</feature>
<keyword evidence="10" id="KW-1185">Reference proteome</keyword>
<keyword evidence="6" id="KW-0560">Oxidoreductase</keyword>
<evidence type="ECO:0000256" key="6">
    <source>
        <dbReference type="ARBA" id="ARBA00023002"/>
    </source>
</evidence>
<accession>A0A0F4GKN0</accession>
<dbReference type="STRING" id="1047168.A0A0F4GKN0"/>
<keyword evidence="7" id="KW-0503">Monooxygenase</keyword>
<evidence type="ECO:0000256" key="7">
    <source>
        <dbReference type="ARBA" id="ARBA00023033"/>
    </source>
</evidence>